<dbReference type="InterPro" id="IPR053932">
    <property type="entry name" value="GeBP-like_DBD"/>
</dbReference>
<gene>
    <name evidence="5" type="ORF">QN277_004831</name>
</gene>
<accession>A0AAE1ME56</accession>
<reference evidence="5" key="1">
    <citation type="submission" date="2023-10" db="EMBL/GenBank/DDBJ databases">
        <title>Chromosome-level genome of the transformable northern wattle, Acacia crassicarpa.</title>
        <authorList>
            <person name="Massaro I."/>
            <person name="Sinha N.R."/>
            <person name="Poethig S."/>
            <person name="Leichty A.R."/>
        </authorList>
    </citation>
    <scope>NUCLEOTIDE SEQUENCE</scope>
    <source>
        <strain evidence="5">Acra3RX</strain>
        <tissue evidence="5">Leaf</tissue>
    </source>
</reference>
<feature type="domain" description="Glabrous enhancer-binding protein-like DBD" evidence="3">
    <location>
        <begin position="169"/>
        <end position="262"/>
    </location>
</feature>
<dbReference type="InterPro" id="IPR053933">
    <property type="entry name" value="GeBP-like_C"/>
</dbReference>
<evidence type="ECO:0000256" key="2">
    <source>
        <dbReference type="SAM" id="MobiDB-lite"/>
    </source>
</evidence>
<dbReference type="PANTHER" id="PTHR31662">
    <property type="entry name" value="BNAANNG10740D PROTEIN-RELATED"/>
    <property type="match status" value="1"/>
</dbReference>
<evidence type="ECO:0000313" key="5">
    <source>
        <dbReference type="EMBL" id="KAK4261895.1"/>
    </source>
</evidence>
<feature type="compositionally biased region" description="Acidic residues" evidence="2">
    <location>
        <begin position="75"/>
        <end position="85"/>
    </location>
</feature>
<feature type="domain" description="Glabrous enhancer-binding protein-like C-terminal" evidence="4">
    <location>
        <begin position="337"/>
        <end position="387"/>
    </location>
</feature>
<name>A0AAE1ME56_9FABA</name>
<comment type="similarity">
    <text evidence="1">Belongs to the GeBP family.</text>
</comment>
<dbReference type="InterPro" id="IPR007592">
    <property type="entry name" value="GEBP"/>
</dbReference>
<dbReference type="Pfam" id="PF22757">
    <property type="entry name" value="GeBP-like_C"/>
    <property type="match status" value="1"/>
</dbReference>
<feature type="compositionally biased region" description="Basic and acidic residues" evidence="2">
    <location>
        <begin position="126"/>
        <end position="146"/>
    </location>
</feature>
<keyword evidence="6" id="KW-1185">Reference proteome</keyword>
<dbReference type="EMBL" id="JAWXYG010000010">
    <property type="protein sequence ID" value="KAK4261895.1"/>
    <property type="molecule type" value="Genomic_DNA"/>
</dbReference>
<evidence type="ECO:0000259" key="4">
    <source>
        <dbReference type="Pfam" id="PF22757"/>
    </source>
</evidence>
<feature type="region of interest" description="Disordered" evidence="2">
    <location>
        <begin position="1"/>
        <end position="165"/>
    </location>
</feature>
<dbReference type="Proteomes" id="UP001293593">
    <property type="component" value="Unassembled WGS sequence"/>
</dbReference>
<sequence length="396" mass="42998">MAPKRASPLDEPPSASSSSEEEEETSSEAGSSSEDDDQPPKLTQPLSTEKKPAAKKPPPATPIAKSQQKASVSESETESDSDDERPGENTDLVVKPIASKPKEEVPIAKKTKSQPPVSPAKSANKRPSDNRPVTDSKKAKKGKDAAGTDEAPAAEDDGKKAGDESKKTFQRLWCEDDEIAILNGFAEYAAKTGEAPLKDINGFHDFIKKSVHVDVSNEQLANKIRTLKRKYVKNAQRGKNGEGPNFSKPYDKRVFELSSKIWADEGANGGTDITKTNGKVKKKNTKEGSSFAASQKLVADLVSDSKEARKVDIDRNAGSPLSLGEMIRFNKSLGLSGLDDDAIKRGYEMIGASKKAELEDRWKKLKIAELELFVKRVELVKDEASLIWEATKSSGN</sequence>
<protein>
    <submittedName>
        <fullName evidence="5">Uncharacterized protein</fullName>
    </submittedName>
</protein>
<dbReference type="PANTHER" id="PTHR31662:SF33">
    <property type="entry name" value="DNA-BINDING STOREKEEPER PROTEIN TRANSCRIPTIONAL REGULATOR-LIKE PROTEIN"/>
    <property type="match status" value="1"/>
</dbReference>
<evidence type="ECO:0000256" key="1">
    <source>
        <dbReference type="ARBA" id="ARBA00010820"/>
    </source>
</evidence>
<dbReference type="AlphaFoldDB" id="A0AAE1ME56"/>
<dbReference type="GO" id="GO:0006355">
    <property type="term" value="P:regulation of DNA-templated transcription"/>
    <property type="evidence" value="ECO:0007669"/>
    <property type="project" value="InterPro"/>
</dbReference>
<evidence type="ECO:0000259" key="3">
    <source>
        <dbReference type="Pfam" id="PF04504"/>
    </source>
</evidence>
<feature type="compositionally biased region" description="Basic and acidic residues" evidence="2">
    <location>
        <begin position="156"/>
        <end position="165"/>
    </location>
</feature>
<comment type="caution">
    <text evidence="5">The sequence shown here is derived from an EMBL/GenBank/DDBJ whole genome shotgun (WGS) entry which is preliminary data.</text>
</comment>
<evidence type="ECO:0000313" key="6">
    <source>
        <dbReference type="Proteomes" id="UP001293593"/>
    </source>
</evidence>
<proteinExistence type="inferred from homology"/>
<dbReference type="Pfam" id="PF04504">
    <property type="entry name" value="GeBP-like_DBD"/>
    <property type="match status" value="1"/>
</dbReference>
<organism evidence="5 6">
    <name type="scientific">Acacia crassicarpa</name>
    <name type="common">northern wattle</name>
    <dbReference type="NCBI Taxonomy" id="499986"/>
    <lineage>
        <taxon>Eukaryota</taxon>
        <taxon>Viridiplantae</taxon>
        <taxon>Streptophyta</taxon>
        <taxon>Embryophyta</taxon>
        <taxon>Tracheophyta</taxon>
        <taxon>Spermatophyta</taxon>
        <taxon>Magnoliopsida</taxon>
        <taxon>eudicotyledons</taxon>
        <taxon>Gunneridae</taxon>
        <taxon>Pentapetalae</taxon>
        <taxon>rosids</taxon>
        <taxon>fabids</taxon>
        <taxon>Fabales</taxon>
        <taxon>Fabaceae</taxon>
        <taxon>Caesalpinioideae</taxon>
        <taxon>mimosoid clade</taxon>
        <taxon>Acacieae</taxon>
        <taxon>Acacia</taxon>
    </lineage>
</organism>
<dbReference type="GO" id="GO:0005634">
    <property type="term" value="C:nucleus"/>
    <property type="evidence" value="ECO:0007669"/>
    <property type="project" value="TreeGrafter"/>
</dbReference>